<dbReference type="InterPro" id="IPR007627">
    <property type="entry name" value="RNA_pol_sigma70_r2"/>
</dbReference>
<dbReference type="AlphaFoldDB" id="A0A5B8SQV4"/>
<accession>A0A5B8SQV4</accession>
<protein>
    <submittedName>
        <fullName evidence="7">Sigma-70 family RNA polymerase sigma factor</fullName>
    </submittedName>
</protein>
<evidence type="ECO:0000256" key="4">
    <source>
        <dbReference type="ARBA" id="ARBA00023163"/>
    </source>
</evidence>
<feature type="domain" description="RNA polymerase sigma-70 region 2" evidence="5">
    <location>
        <begin position="11"/>
        <end position="75"/>
    </location>
</feature>
<feature type="domain" description="RNA polymerase sigma factor 70 region 4 type 2" evidence="6">
    <location>
        <begin position="99"/>
        <end position="151"/>
    </location>
</feature>
<keyword evidence="3" id="KW-0731">Sigma factor</keyword>
<dbReference type="RefSeq" id="WP_147184580.1">
    <property type="nucleotide sequence ID" value="NZ_CP042382.1"/>
</dbReference>
<dbReference type="Proteomes" id="UP000321272">
    <property type="component" value="Chromosome"/>
</dbReference>
<dbReference type="Gene3D" id="1.10.10.10">
    <property type="entry name" value="Winged helix-like DNA-binding domain superfamily/Winged helix DNA-binding domain"/>
    <property type="match status" value="1"/>
</dbReference>
<dbReference type="Pfam" id="PF08281">
    <property type="entry name" value="Sigma70_r4_2"/>
    <property type="match status" value="1"/>
</dbReference>
<dbReference type="GO" id="GO:0003677">
    <property type="term" value="F:DNA binding"/>
    <property type="evidence" value="ECO:0007669"/>
    <property type="project" value="InterPro"/>
</dbReference>
<dbReference type="OrthoDB" id="9797134at2"/>
<dbReference type="InterPro" id="IPR036388">
    <property type="entry name" value="WH-like_DNA-bd_sf"/>
</dbReference>
<dbReference type="GO" id="GO:0006352">
    <property type="term" value="P:DNA-templated transcription initiation"/>
    <property type="evidence" value="ECO:0007669"/>
    <property type="project" value="InterPro"/>
</dbReference>
<dbReference type="SUPFAM" id="SSF88946">
    <property type="entry name" value="Sigma2 domain of RNA polymerase sigma factors"/>
    <property type="match status" value="1"/>
</dbReference>
<name>A0A5B8SQV4_9GAMM</name>
<dbReference type="EMBL" id="CP042382">
    <property type="protein sequence ID" value="QEA39529.1"/>
    <property type="molecule type" value="Genomic_DNA"/>
</dbReference>
<evidence type="ECO:0000313" key="7">
    <source>
        <dbReference type="EMBL" id="QEA39529.1"/>
    </source>
</evidence>
<dbReference type="InterPro" id="IPR014284">
    <property type="entry name" value="RNA_pol_sigma-70_dom"/>
</dbReference>
<keyword evidence="8" id="KW-1185">Reference proteome</keyword>
<dbReference type="Gene3D" id="1.10.1740.10">
    <property type="match status" value="1"/>
</dbReference>
<dbReference type="InterPro" id="IPR013325">
    <property type="entry name" value="RNA_pol_sigma_r2"/>
</dbReference>
<evidence type="ECO:0000256" key="2">
    <source>
        <dbReference type="ARBA" id="ARBA00023015"/>
    </source>
</evidence>
<dbReference type="InterPro" id="IPR013324">
    <property type="entry name" value="RNA_pol_sigma_r3/r4-like"/>
</dbReference>
<gene>
    <name evidence="7" type="ORF">FGL86_10875</name>
</gene>
<dbReference type="PANTHER" id="PTHR43133:SF62">
    <property type="entry name" value="RNA POLYMERASE SIGMA FACTOR SIGZ"/>
    <property type="match status" value="1"/>
</dbReference>
<reference evidence="7 8" key="1">
    <citation type="submission" date="2019-06" db="EMBL/GenBank/DDBJ databases">
        <title>Genome analyses of bacteria isolated from kimchi.</title>
        <authorList>
            <person name="Lee S."/>
            <person name="Ahn S."/>
            <person name="Roh S."/>
        </authorList>
    </citation>
    <scope>NUCLEOTIDE SEQUENCE [LARGE SCALE GENOMIC DNA]</scope>
    <source>
        <strain evidence="7 8">CBA4606</strain>
    </source>
</reference>
<dbReference type="InterPro" id="IPR013249">
    <property type="entry name" value="RNA_pol_sigma70_r4_t2"/>
</dbReference>
<organism evidence="7 8">
    <name type="scientific">Pistricoccus aurantiacus</name>
    <dbReference type="NCBI Taxonomy" id="1883414"/>
    <lineage>
        <taxon>Bacteria</taxon>
        <taxon>Pseudomonadati</taxon>
        <taxon>Pseudomonadota</taxon>
        <taxon>Gammaproteobacteria</taxon>
        <taxon>Oceanospirillales</taxon>
        <taxon>Halomonadaceae</taxon>
        <taxon>Pistricoccus</taxon>
    </lineage>
</organism>
<comment type="similarity">
    <text evidence="1">Belongs to the sigma-70 factor family. ECF subfamily.</text>
</comment>
<evidence type="ECO:0000256" key="1">
    <source>
        <dbReference type="ARBA" id="ARBA00010641"/>
    </source>
</evidence>
<dbReference type="GO" id="GO:0016987">
    <property type="term" value="F:sigma factor activity"/>
    <property type="evidence" value="ECO:0007669"/>
    <property type="project" value="UniProtKB-KW"/>
</dbReference>
<dbReference type="InterPro" id="IPR039425">
    <property type="entry name" value="RNA_pol_sigma-70-like"/>
</dbReference>
<evidence type="ECO:0000256" key="3">
    <source>
        <dbReference type="ARBA" id="ARBA00023082"/>
    </source>
</evidence>
<dbReference type="Pfam" id="PF04542">
    <property type="entry name" value="Sigma70_r2"/>
    <property type="match status" value="1"/>
</dbReference>
<dbReference type="NCBIfam" id="TIGR02937">
    <property type="entry name" value="sigma70-ECF"/>
    <property type="match status" value="1"/>
</dbReference>
<proteinExistence type="inferred from homology"/>
<keyword evidence="4" id="KW-0804">Transcription</keyword>
<dbReference type="PANTHER" id="PTHR43133">
    <property type="entry name" value="RNA POLYMERASE ECF-TYPE SIGMA FACTO"/>
    <property type="match status" value="1"/>
</dbReference>
<evidence type="ECO:0000313" key="8">
    <source>
        <dbReference type="Proteomes" id="UP000321272"/>
    </source>
</evidence>
<sequence length="175" mass="20239">MTPVCILSAWDAHEQELRAFLRARIADPHDADDVLQDLFLKLVLQGHAFCEVRNPRAWLFSVLRNVLTDRLRTAKTFIDLDADMPLERDEKPPIAQLEECLMRNLAQLSEEDRNVVEQCDLHGQTQARYAEQHGLALSAAKSRLLRARQRLRKQIVMNCQIRFDENGQVCCHVPR</sequence>
<keyword evidence="2" id="KW-0805">Transcription regulation</keyword>
<evidence type="ECO:0000259" key="6">
    <source>
        <dbReference type="Pfam" id="PF08281"/>
    </source>
</evidence>
<dbReference type="SUPFAM" id="SSF88659">
    <property type="entry name" value="Sigma3 and sigma4 domains of RNA polymerase sigma factors"/>
    <property type="match status" value="1"/>
</dbReference>
<dbReference type="KEGG" id="paur:FGL86_10875"/>
<evidence type="ECO:0000259" key="5">
    <source>
        <dbReference type="Pfam" id="PF04542"/>
    </source>
</evidence>